<comment type="subcellular location">
    <subcellularLocation>
        <location evidence="1">Cell membrane</location>
        <topology evidence="1">Multi-pass membrane protein</topology>
    </subcellularLocation>
</comment>
<evidence type="ECO:0000256" key="2">
    <source>
        <dbReference type="ARBA" id="ARBA00022475"/>
    </source>
</evidence>
<evidence type="ECO:0000256" key="5">
    <source>
        <dbReference type="ARBA" id="ARBA00023136"/>
    </source>
</evidence>
<feature type="transmembrane region" description="Helical" evidence="6">
    <location>
        <begin position="236"/>
        <end position="256"/>
    </location>
</feature>
<evidence type="ECO:0000256" key="6">
    <source>
        <dbReference type="SAM" id="Phobius"/>
    </source>
</evidence>
<keyword evidence="3 6" id="KW-0812">Transmembrane</keyword>
<dbReference type="OrthoDB" id="343744at2"/>
<feature type="transmembrane region" description="Helical" evidence="6">
    <location>
        <begin position="787"/>
        <end position="806"/>
    </location>
</feature>
<evidence type="ECO:0000256" key="4">
    <source>
        <dbReference type="ARBA" id="ARBA00022989"/>
    </source>
</evidence>
<evidence type="ECO:0000313" key="9">
    <source>
        <dbReference type="Proteomes" id="UP000281112"/>
    </source>
</evidence>
<feature type="transmembrane region" description="Helical" evidence="6">
    <location>
        <begin position="410"/>
        <end position="430"/>
    </location>
</feature>
<keyword evidence="4 6" id="KW-1133">Transmembrane helix</keyword>
<sequence>MSWPVVKALLGHYRRYPLQFVLVWLGLTLGVSLFTGVIAINHHILKSYQHGEKLFANPLPYHIISRNLNDELPHSAFDDILKLGFSQCLPLERAELYSRSGEELTLIGVKSASPHAGLSIESLSHGQLKSSATKHTVLISSEFAETLGVKSGETIILSTGKKLGPVLVDGYNVVYGNRLLTLTKNTRLFKPNTDLTAITCGEMPFEDLQRLKSALPATMMLVRNHRSNFGTYTKALHMNLTAMGMLAFLVGLFIFYQAMSLSFVQRQPLVGMLRQAGVSGLDLMRALAIELFTFIVISWICGNILGYILSMYLAPHFYISLDDVASGSMFNFIEWKWTWCLLSFILASFGAASACVWPLFRLLKSRPIRLTARLSLIRFAGSECSIQAIIALILIVISVIMYQFTMTPITALMILALVLIAVALLAPYIIWKAFDFFSYRLKGVKQRWFFADAAASMSYRGIATMAFLIALSANIGVETLTGSFRSTTGDWLSKRLSADLYIYASPENYQPIQTWLEKQPNISHVWERWERDLTTDNGILQMVSVGKSEAERISLTVKVAVPDYWSVLHNSRSVMISESTALKLHLRPGDNIYLPQPIDSKWTIAGVYYDYGNPFYQVIMPTRKWQHFFSDEGDITLSVATKEHSSDSQAMIEQALMQRYQLDSERIYGVGTIRHLVMDTFDRTFAAAKALGTITLVIAVVGIFFATIAGEVTRQRHFALLRCFGVSNKELIFIGGLQLLIFGVIALVIALPLGIGLSQMVINTLVKETFGWSIQLHPAYLEYAKTIFYSLFALVSAGVIPLIKLLTRSPMQYFRDAL</sequence>
<evidence type="ECO:0000259" key="7">
    <source>
        <dbReference type="Pfam" id="PF02687"/>
    </source>
</evidence>
<name>A0A3N9TIT4_9VIBR</name>
<feature type="domain" description="ABC3 transporter permease C-terminal" evidence="7">
    <location>
        <begin position="691"/>
        <end position="808"/>
    </location>
</feature>
<organism evidence="8 9">
    <name type="scientific">Vibrio viridaestus</name>
    <dbReference type="NCBI Taxonomy" id="2487322"/>
    <lineage>
        <taxon>Bacteria</taxon>
        <taxon>Pseudomonadati</taxon>
        <taxon>Pseudomonadota</taxon>
        <taxon>Gammaproteobacteria</taxon>
        <taxon>Vibrionales</taxon>
        <taxon>Vibrionaceae</taxon>
        <taxon>Vibrio</taxon>
    </lineage>
</organism>
<feature type="transmembrane region" description="Helical" evidence="6">
    <location>
        <begin position="731"/>
        <end position="755"/>
    </location>
</feature>
<dbReference type="EMBL" id="RJVQ01000003">
    <property type="protein sequence ID" value="RQW63455.1"/>
    <property type="molecule type" value="Genomic_DNA"/>
</dbReference>
<dbReference type="PANTHER" id="PTHR30287">
    <property type="entry name" value="MEMBRANE COMPONENT OF PREDICTED ABC SUPERFAMILY METABOLITE UPTAKE TRANSPORTER"/>
    <property type="match status" value="1"/>
</dbReference>
<reference evidence="8 9" key="1">
    <citation type="submission" date="2018-11" db="EMBL/GenBank/DDBJ databases">
        <title>Vibrio LJC006 sp. nov., isolated from seawater during the bloom of the enteromorpha.</title>
        <authorList>
            <person name="Liang J."/>
        </authorList>
    </citation>
    <scope>NUCLEOTIDE SEQUENCE [LARGE SCALE GENOMIC DNA]</scope>
    <source>
        <strain evidence="8 9">LJC006</strain>
    </source>
</reference>
<gene>
    <name evidence="8" type="ORF">EES38_09415</name>
</gene>
<dbReference type="PANTHER" id="PTHR30287:SF2">
    <property type="entry name" value="BLL1001 PROTEIN"/>
    <property type="match status" value="1"/>
</dbReference>
<feature type="transmembrane region" description="Helical" evidence="6">
    <location>
        <begin position="384"/>
        <end position="404"/>
    </location>
</feature>
<feature type="domain" description="ABC3 transporter permease C-terminal" evidence="7">
    <location>
        <begin position="243"/>
        <end position="365"/>
    </location>
</feature>
<evidence type="ECO:0000256" key="3">
    <source>
        <dbReference type="ARBA" id="ARBA00022692"/>
    </source>
</evidence>
<dbReference type="InterPro" id="IPR003838">
    <property type="entry name" value="ABC3_permease_C"/>
</dbReference>
<dbReference type="AlphaFoldDB" id="A0A3N9TIT4"/>
<dbReference type="Pfam" id="PF02687">
    <property type="entry name" value="FtsX"/>
    <property type="match status" value="2"/>
</dbReference>
<comment type="caution">
    <text evidence="8">The sequence shown here is derived from an EMBL/GenBank/DDBJ whole genome shotgun (WGS) entry which is preliminary data.</text>
</comment>
<dbReference type="GO" id="GO:0005886">
    <property type="term" value="C:plasma membrane"/>
    <property type="evidence" value="ECO:0007669"/>
    <property type="project" value="UniProtKB-SubCell"/>
</dbReference>
<dbReference type="Proteomes" id="UP000281112">
    <property type="component" value="Unassembled WGS sequence"/>
</dbReference>
<proteinExistence type="predicted"/>
<evidence type="ECO:0000256" key="1">
    <source>
        <dbReference type="ARBA" id="ARBA00004651"/>
    </source>
</evidence>
<keyword evidence="5 6" id="KW-0472">Membrane</keyword>
<feature type="transmembrane region" description="Helical" evidence="6">
    <location>
        <begin position="450"/>
        <end position="471"/>
    </location>
</feature>
<evidence type="ECO:0000313" key="8">
    <source>
        <dbReference type="EMBL" id="RQW63455.1"/>
    </source>
</evidence>
<feature type="transmembrane region" description="Helical" evidence="6">
    <location>
        <begin position="20"/>
        <end position="40"/>
    </location>
</feature>
<keyword evidence="2" id="KW-1003">Cell membrane</keyword>
<protein>
    <submittedName>
        <fullName evidence="8">ABC transporter permease</fullName>
    </submittedName>
</protein>
<dbReference type="RefSeq" id="WP_124936918.1">
    <property type="nucleotide sequence ID" value="NZ_RJVQ01000003.1"/>
</dbReference>
<keyword evidence="9" id="KW-1185">Reference proteome</keyword>
<feature type="transmembrane region" description="Helical" evidence="6">
    <location>
        <begin position="690"/>
        <end position="710"/>
    </location>
</feature>
<feature type="transmembrane region" description="Helical" evidence="6">
    <location>
        <begin position="341"/>
        <end position="363"/>
    </location>
</feature>
<dbReference type="InterPro" id="IPR038766">
    <property type="entry name" value="Membrane_comp_ABC_pdt"/>
</dbReference>
<accession>A0A3N9TIT4</accession>